<dbReference type="RefSeq" id="WP_012647557.1">
    <property type="nucleotide sequence ID" value="NC_011979.1"/>
</dbReference>
<evidence type="ECO:0000256" key="5">
    <source>
        <dbReference type="ARBA" id="ARBA00023136"/>
    </source>
</evidence>
<keyword evidence="2" id="KW-1003">Cell membrane</keyword>
<evidence type="ECO:0000313" key="7">
    <source>
        <dbReference type="EMBL" id="ACM20828.1"/>
    </source>
</evidence>
<comment type="subcellular location">
    <subcellularLocation>
        <location evidence="1">Cell membrane</location>
        <topology evidence="1">Multi-pass membrane protein</topology>
    </subcellularLocation>
</comment>
<dbReference type="NCBIfam" id="TIGR02454">
    <property type="entry name" value="ECF_T_CbiQ"/>
    <property type="match status" value="1"/>
</dbReference>
<accession>B9M048</accession>
<evidence type="ECO:0000256" key="3">
    <source>
        <dbReference type="ARBA" id="ARBA00022692"/>
    </source>
</evidence>
<reference evidence="7 8" key="1">
    <citation type="submission" date="2009-01" db="EMBL/GenBank/DDBJ databases">
        <title>Complete sequence of Geobacter sp. FRC-32.</title>
        <authorList>
            <consortium name="US DOE Joint Genome Institute"/>
            <person name="Lucas S."/>
            <person name="Copeland A."/>
            <person name="Lapidus A."/>
            <person name="Glavina del Rio T."/>
            <person name="Dalin E."/>
            <person name="Tice H."/>
            <person name="Bruce D."/>
            <person name="Goodwin L."/>
            <person name="Pitluck S."/>
            <person name="Saunders E."/>
            <person name="Brettin T."/>
            <person name="Detter J.C."/>
            <person name="Han C."/>
            <person name="Larimer F."/>
            <person name="Land M."/>
            <person name="Hauser L."/>
            <person name="Kyrpides N."/>
            <person name="Ovchinnikova G."/>
            <person name="Kostka J."/>
            <person name="Richardson P."/>
        </authorList>
    </citation>
    <scope>NUCLEOTIDE SEQUENCE [LARGE SCALE GENOMIC DNA]</scope>
    <source>
        <strain evidence="8">DSM 22248 / JCM 15807 / FRC-32</strain>
    </source>
</reference>
<protein>
    <submittedName>
        <fullName evidence="7">Nickel ABC transporter, membrane protein NikQ</fullName>
    </submittedName>
</protein>
<evidence type="ECO:0000256" key="6">
    <source>
        <dbReference type="SAM" id="Phobius"/>
    </source>
</evidence>
<dbReference type="InterPro" id="IPR012809">
    <property type="entry name" value="ECF_CbiQ"/>
</dbReference>
<evidence type="ECO:0000256" key="1">
    <source>
        <dbReference type="ARBA" id="ARBA00004651"/>
    </source>
</evidence>
<feature type="transmembrane region" description="Helical" evidence="6">
    <location>
        <begin position="55"/>
        <end position="73"/>
    </location>
</feature>
<organism evidence="7 8">
    <name type="scientific">Geotalea daltonii (strain DSM 22248 / JCM 15807 / FRC-32)</name>
    <name type="common">Geobacter daltonii</name>
    <dbReference type="NCBI Taxonomy" id="316067"/>
    <lineage>
        <taxon>Bacteria</taxon>
        <taxon>Pseudomonadati</taxon>
        <taxon>Thermodesulfobacteriota</taxon>
        <taxon>Desulfuromonadia</taxon>
        <taxon>Geobacterales</taxon>
        <taxon>Geobacteraceae</taxon>
        <taxon>Geotalea</taxon>
    </lineage>
</organism>
<feature type="transmembrane region" description="Helical" evidence="6">
    <location>
        <begin position="154"/>
        <end position="173"/>
    </location>
</feature>
<keyword evidence="8" id="KW-1185">Reference proteome</keyword>
<evidence type="ECO:0000313" key="8">
    <source>
        <dbReference type="Proteomes" id="UP000007721"/>
    </source>
</evidence>
<dbReference type="InterPro" id="IPR051611">
    <property type="entry name" value="ECF_transporter_component"/>
</dbReference>
<dbReference type="HOGENOM" id="CLU_056469_1_2_7"/>
<keyword evidence="5 6" id="KW-0472">Membrane</keyword>
<dbReference type="Pfam" id="PF02361">
    <property type="entry name" value="CbiQ"/>
    <property type="match status" value="1"/>
</dbReference>
<feature type="transmembrane region" description="Helical" evidence="6">
    <location>
        <begin position="82"/>
        <end position="99"/>
    </location>
</feature>
<dbReference type="KEGG" id="geo:Geob_2475"/>
<gene>
    <name evidence="7" type="primary">nikQ-2</name>
    <name evidence="7" type="ordered locus">Geob_2475</name>
</gene>
<dbReference type="CDD" id="cd16914">
    <property type="entry name" value="EcfT"/>
    <property type="match status" value="1"/>
</dbReference>
<dbReference type="PANTHER" id="PTHR34857:SF2">
    <property type="entry name" value="SLL0384 PROTEIN"/>
    <property type="match status" value="1"/>
</dbReference>
<feature type="transmembrane region" description="Helical" evidence="6">
    <location>
        <begin position="242"/>
        <end position="264"/>
    </location>
</feature>
<keyword evidence="4 6" id="KW-1133">Transmembrane helix</keyword>
<dbReference type="eggNOG" id="COG0619">
    <property type="taxonomic scope" value="Bacteria"/>
</dbReference>
<proteinExistence type="predicted"/>
<evidence type="ECO:0000256" key="4">
    <source>
        <dbReference type="ARBA" id="ARBA00022989"/>
    </source>
</evidence>
<sequence>MGTMLRLEKHLADLKQLDLLGGMDSPVHRLDSRAKLITVLVFLVCLLSFDRYEVAALLPYLLFPIAIAALGNISPAHIYPRLLLFLPFALLAGGLNPLFDRQVIVTIGTVPISGGCLSFISILLRFVLTLGVVLLLIATTGFNDICASLERLGMPRPFAVQLLFLYRYIFVLGEEGLRMVRAWELRALHGGNMKAKVFGSLVGHLLLRTFDRARRIHLAMLSRGFHGRFHVHKRQEFGRREAGYVAGWSLFFVACRLWNLPFLVGSIVTGGLP</sequence>
<dbReference type="InterPro" id="IPR003339">
    <property type="entry name" value="ABC/ECF_trnsptr_transmembrane"/>
</dbReference>
<dbReference type="EMBL" id="CP001390">
    <property type="protein sequence ID" value="ACM20828.1"/>
    <property type="molecule type" value="Genomic_DNA"/>
</dbReference>
<dbReference type="PANTHER" id="PTHR34857">
    <property type="entry name" value="SLL0384 PROTEIN"/>
    <property type="match status" value="1"/>
</dbReference>
<dbReference type="AlphaFoldDB" id="B9M048"/>
<dbReference type="STRING" id="316067.Geob_2475"/>
<dbReference type="Proteomes" id="UP000007721">
    <property type="component" value="Chromosome"/>
</dbReference>
<dbReference type="GO" id="GO:0006824">
    <property type="term" value="P:cobalt ion transport"/>
    <property type="evidence" value="ECO:0007669"/>
    <property type="project" value="InterPro"/>
</dbReference>
<feature type="transmembrane region" description="Helical" evidence="6">
    <location>
        <begin position="119"/>
        <end position="142"/>
    </location>
</feature>
<keyword evidence="3 6" id="KW-0812">Transmembrane</keyword>
<dbReference type="GO" id="GO:0043190">
    <property type="term" value="C:ATP-binding cassette (ABC) transporter complex"/>
    <property type="evidence" value="ECO:0007669"/>
    <property type="project" value="InterPro"/>
</dbReference>
<name>B9M048_GEODF</name>
<evidence type="ECO:0000256" key="2">
    <source>
        <dbReference type="ARBA" id="ARBA00022475"/>
    </source>
</evidence>